<keyword evidence="2" id="KW-1185">Reference proteome</keyword>
<organism evidence="1 2">
    <name type="scientific">Rhynocoris fuscipes</name>
    <dbReference type="NCBI Taxonomy" id="488301"/>
    <lineage>
        <taxon>Eukaryota</taxon>
        <taxon>Metazoa</taxon>
        <taxon>Ecdysozoa</taxon>
        <taxon>Arthropoda</taxon>
        <taxon>Hexapoda</taxon>
        <taxon>Insecta</taxon>
        <taxon>Pterygota</taxon>
        <taxon>Neoptera</taxon>
        <taxon>Paraneoptera</taxon>
        <taxon>Hemiptera</taxon>
        <taxon>Heteroptera</taxon>
        <taxon>Panheteroptera</taxon>
        <taxon>Cimicomorpha</taxon>
        <taxon>Reduviidae</taxon>
        <taxon>Harpactorinae</taxon>
        <taxon>Harpactorini</taxon>
        <taxon>Rhynocoris</taxon>
    </lineage>
</organism>
<gene>
    <name evidence="1" type="ORF">O3M35_003114</name>
</gene>
<comment type="caution">
    <text evidence="1">The sequence shown here is derived from an EMBL/GenBank/DDBJ whole genome shotgun (WGS) entry which is preliminary data.</text>
</comment>
<dbReference type="Proteomes" id="UP001461498">
    <property type="component" value="Unassembled WGS sequence"/>
</dbReference>
<dbReference type="AlphaFoldDB" id="A0AAW1CLY5"/>
<name>A0AAW1CLY5_9HEMI</name>
<dbReference type="EMBL" id="JAPXFL010000012">
    <property type="protein sequence ID" value="KAK9498490.1"/>
    <property type="molecule type" value="Genomic_DNA"/>
</dbReference>
<reference evidence="1 2" key="1">
    <citation type="submission" date="2022-12" db="EMBL/GenBank/DDBJ databases">
        <title>Chromosome-level genome assembly of true bugs.</title>
        <authorList>
            <person name="Ma L."/>
            <person name="Li H."/>
        </authorList>
    </citation>
    <scope>NUCLEOTIDE SEQUENCE [LARGE SCALE GENOMIC DNA]</scope>
    <source>
        <strain evidence="1">Lab_2022b</strain>
    </source>
</reference>
<evidence type="ECO:0000313" key="2">
    <source>
        <dbReference type="Proteomes" id="UP001461498"/>
    </source>
</evidence>
<evidence type="ECO:0000313" key="1">
    <source>
        <dbReference type="EMBL" id="KAK9498490.1"/>
    </source>
</evidence>
<protein>
    <submittedName>
        <fullName evidence="1">Uncharacterized protein</fullName>
    </submittedName>
</protein>
<sequence length="59" mass="7045">MNRVDQILRHYVSIIIQKVVGDGLYWPHQFVYKFYHMVLIYLQLSSHGMRLHASSQLLT</sequence>
<proteinExistence type="predicted"/>
<accession>A0AAW1CLY5</accession>